<organism evidence="1 2">
    <name type="scientific">Alkalihalophilus lindianensis</name>
    <dbReference type="NCBI Taxonomy" id="1630542"/>
    <lineage>
        <taxon>Bacteria</taxon>
        <taxon>Bacillati</taxon>
        <taxon>Bacillota</taxon>
        <taxon>Bacilli</taxon>
        <taxon>Bacillales</taxon>
        <taxon>Bacillaceae</taxon>
        <taxon>Alkalihalophilus</taxon>
    </lineage>
</organism>
<evidence type="ECO:0008006" key="3">
    <source>
        <dbReference type="Google" id="ProtNLM"/>
    </source>
</evidence>
<accession>A0ABU3XBA8</accession>
<dbReference type="Proteomes" id="UP001287282">
    <property type="component" value="Unassembled WGS sequence"/>
</dbReference>
<dbReference type="RefSeq" id="WP_317122348.1">
    <property type="nucleotide sequence ID" value="NZ_JAWJBA010000003.1"/>
</dbReference>
<evidence type="ECO:0000313" key="1">
    <source>
        <dbReference type="EMBL" id="MDV2685170.1"/>
    </source>
</evidence>
<dbReference type="EMBL" id="JAWJBA010000003">
    <property type="protein sequence ID" value="MDV2685170.1"/>
    <property type="molecule type" value="Genomic_DNA"/>
</dbReference>
<keyword evidence="2" id="KW-1185">Reference proteome</keyword>
<protein>
    <recommendedName>
        <fullName evidence="3">LTXXQ motif family protein</fullName>
    </recommendedName>
</protein>
<name>A0ABU3XBA8_9BACI</name>
<reference evidence="1 2" key="1">
    <citation type="submission" date="2023-10" db="EMBL/GenBank/DDBJ databases">
        <title>Screening of Alkalihalobacillus lindianensis BZ-TG-R113 and Its Alleviation of Salt Stress on Rapeseed Growth.</title>
        <authorList>
            <person name="Zhao B."/>
            <person name="Guo T."/>
        </authorList>
    </citation>
    <scope>NUCLEOTIDE SEQUENCE [LARGE SCALE GENOMIC DNA]</scope>
    <source>
        <strain evidence="1 2">BZ-TG-R113</strain>
    </source>
</reference>
<sequence>MKKLHGLFIVAQLVSVLAFIQQPLIDSVSAEENIVAQECDCDKHHTKHKEFHQYMRIHKDFYYELLTDKYAPEQAEQWKDIRSERDLLLKKLTEAKKRGELLHGDVKSKEWMEQHHFLQKQLTKAVKERDEKKIAEVLPHVFAHYEALNNEFQQRVNALSDTQTEEE</sequence>
<gene>
    <name evidence="1" type="ORF">RYX56_12460</name>
</gene>
<evidence type="ECO:0000313" key="2">
    <source>
        <dbReference type="Proteomes" id="UP001287282"/>
    </source>
</evidence>
<comment type="caution">
    <text evidence="1">The sequence shown here is derived from an EMBL/GenBank/DDBJ whole genome shotgun (WGS) entry which is preliminary data.</text>
</comment>
<proteinExistence type="predicted"/>